<organism evidence="8 9">
    <name type="scientific">Brumimicrobium oceani</name>
    <dbReference type="NCBI Taxonomy" id="2100725"/>
    <lineage>
        <taxon>Bacteria</taxon>
        <taxon>Pseudomonadati</taxon>
        <taxon>Bacteroidota</taxon>
        <taxon>Flavobacteriia</taxon>
        <taxon>Flavobacteriales</taxon>
        <taxon>Crocinitomicaceae</taxon>
        <taxon>Brumimicrobium</taxon>
    </lineage>
</organism>
<evidence type="ECO:0000313" key="9">
    <source>
        <dbReference type="Proteomes" id="UP000245370"/>
    </source>
</evidence>
<accession>A0A2U2XG85</accession>
<dbReference type="AlphaFoldDB" id="A0A2U2XG85"/>
<dbReference type="OrthoDB" id="9800332at2"/>
<sequence length="172" mass="20073">MQNNRIFLIGFMGVGKTSIGKRLANKLNIPFVDLDQEIEKKFKISINEFFSKYGELSFRKEETKMLLDTIHEFQNAIISVGGGLPCFNQNMKTMNNNGVTCYLHRPPKELFHRLVNSKSERPLLKDLNDDQLLEFIENKVEEREAFYNQAKIVFNRDEQELDSMIKVLKPLI</sequence>
<protein>
    <recommendedName>
        <fullName evidence="7">Shikimate kinase</fullName>
        <shortName evidence="7">SK</shortName>
        <ecNumber evidence="7">2.7.1.71</ecNumber>
    </recommendedName>
</protein>
<dbReference type="SUPFAM" id="SSF52540">
    <property type="entry name" value="P-loop containing nucleoside triphosphate hydrolases"/>
    <property type="match status" value="1"/>
</dbReference>
<keyword evidence="4 7" id="KW-0418">Kinase</keyword>
<dbReference type="Pfam" id="PF01202">
    <property type="entry name" value="SKI"/>
    <property type="match status" value="1"/>
</dbReference>
<dbReference type="GO" id="GO:0005524">
    <property type="term" value="F:ATP binding"/>
    <property type="evidence" value="ECO:0007669"/>
    <property type="project" value="UniProtKB-UniRule"/>
</dbReference>
<feature type="binding site" evidence="7">
    <location>
        <begin position="13"/>
        <end position="18"/>
    </location>
    <ligand>
        <name>ATP</name>
        <dbReference type="ChEBI" id="CHEBI:30616"/>
    </ligand>
</feature>
<dbReference type="InterPro" id="IPR031322">
    <property type="entry name" value="Shikimate/glucono_kinase"/>
</dbReference>
<comment type="catalytic activity">
    <reaction evidence="7">
        <text>shikimate + ATP = 3-phosphoshikimate + ADP + H(+)</text>
        <dbReference type="Rhea" id="RHEA:13121"/>
        <dbReference type="ChEBI" id="CHEBI:15378"/>
        <dbReference type="ChEBI" id="CHEBI:30616"/>
        <dbReference type="ChEBI" id="CHEBI:36208"/>
        <dbReference type="ChEBI" id="CHEBI:145989"/>
        <dbReference type="ChEBI" id="CHEBI:456216"/>
        <dbReference type="EC" id="2.7.1.71"/>
    </reaction>
</comment>
<keyword evidence="7" id="KW-0479">Metal-binding</keyword>
<dbReference type="CDD" id="cd00464">
    <property type="entry name" value="SK"/>
    <property type="match status" value="1"/>
</dbReference>
<dbReference type="GO" id="GO:0000287">
    <property type="term" value="F:magnesium ion binding"/>
    <property type="evidence" value="ECO:0007669"/>
    <property type="project" value="UniProtKB-UniRule"/>
</dbReference>
<dbReference type="HAMAP" id="MF_00109">
    <property type="entry name" value="Shikimate_kinase"/>
    <property type="match status" value="1"/>
</dbReference>
<comment type="caution">
    <text evidence="7">Lacks conserved residue(s) required for the propagation of feature annotation.</text>
</comment>
<comment type="subunit">
    <text evidence="7">Monomer.</text>
</comment>
<keyword evidence="2 7" id="KW-0808">Transferase</keyword>
<dbReference type="EMBL" id="QFRJ01000001">
    <property type="protein sequence ID" value="PWH86767.1"/>
    <property type="molecule type" value="Genomic_DNA"/>
</dbReference>
<comment type="similarity">
    <text evidence="7">Belongs to the shikimate kinase family.</text>
</comment>
<reference evidence="8 9" key="2">
    <citation type="submission" date="2018-05" db="EMBL/GenBank/DDBJ databases">
        <authorList>
            <person name="Lanie J.A."/>
            <person name="Ng W.-L."/>
            <person name="Kazmierczak K.M."/>
            <person name="Andrzejewski T.M."/>
            <person name="Davidsen T.M."/>
            <person name="Wayne K.J."/>
            <person name="Tettelin H."/>
            <person name="Glass J.I."/>
            <person name="Rusch D."/>
            <person name="Podicherti R."/>
            <person name="Tsui H.-C.T."/>
            <person name="Winkler M.E."/>
        </authorList>
    </citation>
    <scope>NUCLEOTIDE SEQUENCE [LARGE SCALE GENOMIC DNA]</scope>
    <source>
        <strain evidence="8 9">C305</strain>
    </source>
</reference>
<feature type="binding site" evidence="7">
    <location>
        <position position="35"/>
    </location>
    <ligand>
        <name>substrate</name>
    </ligand>
</feature>
<feature type="binding site" evidence="7">
    <location>
        <position position="143"/>
    </location>
    <ligand>
        <name>substrate</name>
    </ligand>
</feature>
<dbReference type="GO" id="GO:0009073">
    <property type="term" value="P:aromatic amino acid family biosynthetic process"/>
    <property type="evidence" value="ECO:0007669"/>
    <property type="project" value="UniProtKB-KW"/>
</dbReference>
<name>A0A2U2XG85_9FLAO</name>
<evidence type="ECO:0000256" key="1">
    <source>
        <dbReference type="ARBA" id="ARBA00022605"/>
    </source>
</evidence>
<evidence type="ECO:0000256" key="2">
    <source>
        <dbReference type="ARBA" id="ARBA00022679"/>
    </source>
</evidence>
<comment type="function">
    <text evidence="7">Catalyzes the specific phosphorylation of the 3-hydroxyl group of shikimic acid using ATP as a cosubstrate.</text>
</comment>
<evidence type="ECO:0000256" key="4">
    <source>
        <dbReference type="ARBA" id="ARBA00022777"/>
    </source>
</evidence>
<keyword evidence="6 7" id="KW-0057">Aromatic amino acid biosynthesis</keyword>
<dbReference type="UniPathway" id="UPA00053">
    <property type="reaction ID" value="UER00088"/>
</dbReference>
<dbReference type="PANTHER" id="PTHR21087:SF16">
    <property type="entry name" value="SHIKIMATE KINASE 1, CHLOROPLASTIC"/>
    <property type="match status" value="1"/>
</dbReference>
<dbReference type="Gene3D" id="3.40.50.300">
    <property type="entry name" value="P-loop containing nucleotide triphosphate hydrolases"/>
    <property type="match status" value="1"/>
</dbReference>
<keyword evidence="5 7" id="KW-0067">ATP-binding</keyword>
<dbReference type="Proteomes" id="UP000245370">
    <property type="component" value="Unassembled WGS sequence"/>
</dbReference>
<comment type="pathway">
    <text evidence="7">Metabolic intermediate biosynthesis; chorismate biosynthesis; chorismate from D-erythrose 4-phosphate and phosphoenolpyruvate: step 5/7.</text>
</comment>
<dbReference type="InterPro" id="IPR027417">
    <property type="entry name" value="P-loop_NTPase"/>
</dbReference>
<keyword evidence="9" id="KW-1185">Reference proteome</keyword>
<dbReference type="NCBIfam" id="NF010555">
    <property type="entry name" value="PRK13949.1"/>
    <property type="match status" value="1"/>
</dbReference>
<dbReference type="PRINTS" id="PR01100">
    <property type="entry name" value="SHIKIMTKNASE"/>
</dbReference>
<dbReference type="GO" id="GO:0005829">
    <property type="term" value="C:cytosol"/>
    <property type="evidence" value="ECO:0007669"/>
    <property type="project" value="TreeGrafter"/>
</dbReference>
<dbReference type="InterPro" id="IPR000623">
    <property type="entry name" value="Shikimate_kinase/TSH1"/>
</dbReference>
<comment type="subcellular location">
    <subcellularLocation>
        <location evidence="7">Cytoplasm</location>
    </subcellularLocation>
</comment>
<evidence type="ECO:0000256" key="3">
    <source>
        <dbReference type="ARBA" id="ARBA00022741"/>
    </source>
</evidence>
<evidence type="ECO:0000256" key="5">
    <source>
        <dbReference type="ARBA" id="ARBA00022840"/>
    </source>
</evidence>
<comment type="cofactor">
    <cofactor evidence="7">
        <name>Mg(2+)</name>
        <dbReference type="ChEBI" id="CHEBI:18420"/>
    </cofactor>
    <text evidence="7">Binds 1 Mg(2+) ion per subunit.</text>
</comment>
<gene>
    <name evidence="7" type="primary">aroK</name>
    <name evidence="8" type="ORF">DIT68_00445</name>
</gene>
<proteinExistence type="inferred from homology"/>
<feature type="binding site" evidence="7">
    <location>
        <position position="59"/>
    </location>
    <ligand>
        <name>substrate</name>
    </ligand>
</feature>
<comment type="caution">
    <text evidence="8">The sequence shown here is derived from an EMBL/GenBank/DDBJ whole genome shotgun (WGS) entry which is preliminary data.</text>
</comment>
<dbReference type="RefSeq" id="WP_109357848.1">
    <property type="nucleotide sequence ID" value="NZ_QFRJ01000001.1"/>
</dbReference>
<keyword evidence="1 7" id="KW-0028">Amino-acid biosynthesis</keyword>
<reference evidence="8 9" key="1">
    <citation type="submission" date="2018-05" db="EMBL/GenBank/DDBJ databases">
        <title>Brumimicrobium oceani sp. nov., isolated from coastal sediment.</title>
        <authorList>
            <person name="Kou Y."/>
        </authorList>
    </citation>
    <scope>NUCLEOTIDE SEQUENCE [LARGE SCALE GENOMIC DNA]</scope>
    <source>
        <strain evidence="8 9">C305</strain>
    </source>
</reference>
<keyword evidence="7" id="KW-0963">Cytoplasm</keyword>
<dbReference type="GO" id="GO:0004765">
    <property type="term" value="F:shikimate kinase activity"/>
    <property type="evidence" value="ECO:0007669"/>
    <property type="project" value="UniProtKB-UniRule"/>
</dbReference>
<feature type="binding site" evidence="7">
    <location>
        <position position="82"/>
    </location>
    <ligand>
        <name>substrate</name>
    </ligand>
</feature>
<dbReference type="GO" id="GO:0008652">
    <property type="term" value="P:amino acid biosynthetic process"/>
    <property type="evidence" value="ECO:0007669"/>
    <property type="project" value="UniProtKB-KW"/>
</dbReference>
<dbReference type="GO" id="GO:0009423">
    <property type="term" value="P:chorismate biosynthetic process"/>
    <property type="evidence" value="ECO:0007669"/>
    <property type="project" value="UniProtKB-UniRule"/>
</dbReference>
<dbReference type="EC" id="2.7.1.71" evidence="7"/>
<evidence type="ECO:0000256" key="7">
    <source>
        <dbReference type="HAMAP-Rule" id="MF_00109"/>
    </source>
</evidence>
<feature type="binding site" evidence="7">
    <location>
        <position position="17"/>
    </location>
    <ligand>
        <name>Mg(2+)</name>
        <dbReference type="ChEBI" id="CHEBI:18420"/>
    </ligand>
</feature>
<feature type="binding site" evidence="7">
    <location>
        <position position="121"/>
    </location>
    <ligand>
        <name>ATP</name>
        <dbReference type="ChEBI" id="CHEBI:30616"/>
    </ligand>
</feature>
<keyword evidence="7" id="KW-0460">Magnesium</keyword>
<keyword evidence="3 7" id="KW-0547">Nucleotide-binding</keyword>
<evidence type="ECO:0000256" key="6">
    <source>
        <dbReference type="ARBA" id="ARBA00023141"/>
    </source>
</evidence>
<evidence type="ECO:0000313" key="8">
    <source>
        <dbReference type="EMBL" id="PWH86767.1"/>
    </source>
</evidence>
<dbReference type="PANTHER" id="PTHR21087">
    <property type="entry name" value="SHIKIMATE KINASE"/>
    <property type="match status" value="1"/>
</dbReference>